<feature type="compositionally biased region" description="Polar residues" evidence="2">
    <location>
        <begin position="39"/>
        <end position="52"/>
    </location>
</feature>
<dbReference type="FunCoup" id="A0A1U8AML7">
    <property type="interactions" value="2875"/>
</dbReference>
<evidence type="ECO:0000313" key="3">
    <source>
        <dbReference type="Proteomes" id="UP000189703"/>
    </source>
</evidence>
<keyword evidence="1" id="KW-0175">Coiled coil</keyword>
<feature type="coiled-coil region" evidence="1">
    <location>
        <begin position="551"/>
        <end position="606"/>
    </location>
</feature>
<gene>
    <name evidence="4" type="primary">LOC104602111</name>
</gene>
<name>A0A1U8AML7_NELNU</name>
<dbReference type="PANTHER" id="PTHR47490:SF2">
    <property type="entry name" value="PROTEIN BLISTER"/>
    <property type="match status" value="1"/>
</dbReference>
<dbReference type="Proteomes" id="UP000189703">
    <property type="component" value="Unplaced"/>
</dbReference>
<feature type="region of interest" description="Disordered" evidence="2">
    <location>
        <begin position="1"/>
        <end position="73"/>
    </location>
</feature>
<dbReference type="OMA" id="MASEHMP"/>
<dbReference type="OrthoDB" id="2019993at2759"/>
<dbReference type="RefSeq" id="XP_010263982.1">
    <property type="nucleotide sequence ID" value="XM_010265680.2"/>
</dbReference>
<dbReference type="KEGG" id="nnu:104602111"/>
<feature type="coiled-coil region" evidence="1">
    <location>
        <begin position="407"/>
        <end position="462"/>
    </location>
</feature>
<protein>
    <submittedName>
        <fullName evidence="4">Uncharacterized protein LOC104602111</fullName>
    </submittedName>
</protein>
<sequence length="661" mass="73393">MASAQVLPNPAVSSRKGHLEAGKRKLEEFRKNRARKAASTGQLQSNNSSKNGKQPKERGVMQLTNSDGSNTSRREVITNIEPFSLVTISESKAINSFGTSVPDHAKFPISANNYGAAFANPVQEPAKVREFENNDGSDHHGPFCFNYDRLKDDMSGDFVAYTGSQGLTSGVYGIRDSGSHAHQFNYYSVDEAKLKENETSSKENTSRDSVIPLVGMSVSLPVKSQMRFGSSPSSGNMSTLYEDNAPWQEAESLSTNLRLDLKSSSDYMPLYAQTFGTGSERSRPSFLDSINVAGVSSVSYFPFTESEKHKPFMSKSSKIQSVDILASSSQQQFPESETLRPFSNFRLPNRPRRDELSMNSVSVGNEQEVLRQKLKENSIERKNEFSSLKQDEEIAALEQALRLWSSELKLERQLENSNAEITSYKKKVSSLDKEREELQSTIDALEEEKKLLQSKLRKATGSGKFIDVSKVPSVKKDVSTSTEDLGVKFLSSFLGESRSADMMPSTFKNELLDTASFPLSRTSTNRLLVENRQFLPPATLVSMPPDQLGIINNINSLISELASEKEELIQALATESSNSSHLKDLNKELSRKLEAQTQRLELLTAQSMAYGNILARQTEPPTKPDSTLHTDEGDEVVERVLGWIMKLFPGGPSKRRISKLI</sequence>
<dbReference type="eggNOG" id="ENOG502RCM2">
    <property type="taxonomic scope" value="Eukaryota"/>
</dbReference>
<organism evidence="3 4">
    <name type="scientific">Nelumbo nucifera</name>
    <name type="common">Sacred lotus</name>
    <dbReference type="NCBI Taxonomy" id="4432"/>
    <lineage>
        <taxon>Eukaryota</taxon>
        <taxon>Viridiplantae</taxon>
        <taxon>Streptophyta</taxon>
        <taxon>Embryophyta</taxon>
        <taxon>Tracheophyta</taxon>
        <taxon>Spermatophyta</taxon>
        <taxon>Magnoliopsida</taxon>
        <taxon>Proteales</taxon>
        <taxon>Nelumbonaceae</taxon>
        <taxon>Nelumbo</taxon>
    </lineage>
</organism>
<proteinExistence type="predicted"/>
<dbReference type="PANTHER" id="PTHR47490">
    <property type="entry name" value="PROTEIN BLISTER"/>
    <property type="match status" value="1"/>
</dbReference>
<evidence type="ECO:0000313" key="4">
    <source>
        <dbReference type="RefSeq" id="XP_010263982.1"/>
    </source>
</evidence>
<dbReference type="InterPro" id="IPR044194">
    <property type="entry name" value="BLISTER"/>
</dbReference>
<evidence type="ECO:0000256" key="1">
    <source>
        <dbReference type="SAM" id="Coils"/>
    </source>
</evidence>
<dbReference type="GO" id="GO:0006355">
    <property type="term" value="P:regulation of DNA-templated transcription"/>
    <property type="evidence" value="ECO:0000318"/>
    <property type="project" value="GO_Central"/>
</dbReference>
<feature type="compositionally biased region" description="Polar residues" evidence="2">
    <location>
        <begin position="62"/>
        <end position="71"/>
    </location>
</feature>
<accession>A0A1U8AML7</accession>
<dbReference type="GeneID" id="104602111"/>
<dbReference type="GO" id="GO:0005634">
    <property type="term" value="C:nucleus"/>
    <property type="evidence" value="ECO:0000318"/>
    <property type="project" value="GO_Central"/>
</dbReference>
<reference evidence="4" key="1">
    <citation type="submission" date="2025-08" db="UniProtKB">
        <authorList>
            <consortium name="RefSeq"/>
        </authorList>
    </citation>
    <scope>IDENTIFICATION</scope>
</reference>
<dbReference type="AlphaFoldDB" id="A0A1U8AML7"/>
<keyword evidence="3" id="KW-1185">Reference proteome</keyword>
<feature type="compositionally biased region" description="Basic and acidic residues" evidence="2">
    <location>
        <begin position="17"/>
        <end position="31"/>
    </location>
</feature>
<dbReference type="GO" id="GO:0040008">
    <property type="term" value="P:regulation of growth"/>
    <property type="evidence" value="ECO:0007669"/>
    <property type="project" value="InterPro"/>
</dbReference>
<evidence type="ECO:0000256" key="2">
    <source>
        <dbReference type="SAM" id="MobiDB-lite"/>
    </source>
</evidence>